<evidence type="ECO:0000256" key="3">
    <source>
        <dbReference type="ARBA" id="ARBA00023172"/>
    </source>
</evidence>
<dbReference type="Gene3D" id="1.10.443.10">
    <property type="entry name" value="Intergrase catalytic core"/>
    <property type="match status" value="1"/>
</dbReference>
<feature type="domain" description="Tyr recombinase" evidence="4">
    <location>
        <begin position="325"/>
        <end position="455"/>
    </location>
</feature>
<organism evidence="5 6">
    <name type="scientific">Duganella callida</name>
    <dbReference type="NCBI Taxonomy" id="2561932"/>
    <lineage>
        <taxon>Bacteria</taxon>
        <taxon>Pseudomonadati</taxon>
        <taxon>Pseudomonadota</taxon>
        <taxon>Betaproteobacteria</taxon>
        <taxon>Burkholderiales</taxon>
        <taxon>Oxalobacteraceae</taxon>
        <taxon>Telluria group</taxon>
        <taxon>Duganella</taxon>
    </lineage>
</organism>
<dbReference type="OrthoDB" id="8556969at2"/>
<dbReference type="InterPro" id="IPR002104">
    <property type="entry name" value="Integrase_catalytic"/>
</dbReference>
<keyword evidence="6" id="KW-1185">Reference proteome</keyword>
<dbReference type="GO" id="GO:0015074">
    <property type="term" value="P:DNA integration"/>
    <property type="evidence" value="ECO:0007669"/>
    <property type="project" value="UniProtKB-KW"/>
</dbReference>
<sequence length="521" mass="59499">MQRKHVMKFSLTMPFIKNLSIDQRPVGIDSQGQIIYEANPAEAPYIVYDSAQEAPVGFGVKVAGKKTFILRRKVDGKSMLAKVGDVADFMVGGKSPLPRAREVAAGLAIVMKETGKNPVVEQRMRRVNDITLGQAFDFYKRHLATRAVKPASDSTLKAHDVDVRKFAGYGWLRKKVCELSIDEISEKFVEEVKTHPSAKERAFRHAITCVNWYIQKEKLAARSEQRDPRLTSNPFEVLVLDRMFRTPAQLELLRQENQVRNPLRPSTTLGPFLEVAWGKRRYNDNETAVDFLILQLLLGCRKSEHGATQWGEQLTPEQRLKTSHVMLDCPEYGAYIFFYQTKNGLNHRLPLGPIAVELLRRRQALCAEAFVAGESTSLTRKFVFPARSKFCKTGHYSDSTYILNVIREDAEIPKLTNHDLRRSFGTMMVTLDVPENIYARFFNHKRPIVTDLYTKPEWRLLREWIERIEKNIISTAPNIYNSLSPAGWPVLAAPEPFVSKRIVRLGRPPKMRNEVQATMVA</sequence>
<dbReference type="GO" id="GO:0003677">
    <property type="term" value="F:DNA binding"/>
    <property type="evidence" value="ECO:0007669"/>
    <property type="project" value="InterPro"/>
</dbReference>
<dbReference type="InterPro" id="IPR013762">
    <property type="entry name" value="Integrase-like_cat_sf"/>
</dbReference>
<dbReference type="Pfam" id="PF00589">
    <property type="entry name" value="Phage_integrase"/>
    <property type="match status" value="1"/>
</dbReference>
<dbReference type="PANTHER" id="PTHR30629:SF2">
    <property type="entry name" value="PROPHAGE INTEGRASE INTS-RELATED"/>
    <property type="match status" value="1"/>
</dbReference>
<name>A0A4Y9SA21_9BURK</name>
<dbReference type="GO" id="GO:0006310">
    <property type="term" value="P:DNA recombination"/>
    <property type="evidence" value="ECO:0007669"/>
    <property type="project" value="UniProtKB-KW"/>
</dbReference>
<dbReference type="AlphaFoldDB" id="A0A4Y9SA21"/>
<reference evidence="5 6" key="1">
    <citation type="submission" date="2019-03" db="EMBL/GenBank/DDBJ databases">
        <title>Draft Genome Sequence of Duganella callidus sp. nov., a Novel Duganella Species Isolated from Cultivated Soil.</title>
        <authorList>
            <person name="Raths R."/>
            <person name="Peta V."/>
            <person name="Bucking H."/>
        </authorList>
    </citation>
    <scope>NUCLEOTIDE SEQUENCE [LARGE SCALE GENOMIC DNA]</scope>
    <source>
        <strain evidence="5 6">DN04</strain>
    </source>
</reference>
<dbReference type="SUPFAM" id="SSF56349">
    <property type="entry name" value="DNA breaking-rejoining enzymes"/>
    <property type="match status" value="1"/>
</dbReference>
<dbReference type="InterPro" id="IPR050808">
    <property type="entry name" value="Phage_Integrase"/>
</dbReference>
<evidence type="ECO:0000313" key="6">
    <source>
        <dbReference type="Proteomes" id="UP000297729"/>
    </source>
</evidence>
<evidence type="ECO:0000256" key="2">
    <source>
        <dbReference type="ARBA" id="ARBA00022908"/>
    </source>
</evidence>
<evidence type="ECO:0000256" key="1">
    <source>
        <dbReference type="ARBA" id="ARBA00008857"/>
    </source>
</evidence>
<dbReference type="EMBL" id="SPVG01000180">
    <property type="protein sequence ID" value="TFW18698.1"/>
    <property type="molecule type" value="Genomic_DNA"/>
</dbReference>
<dbReference type="InterPro" id="IPR011010">
    <property type="entry name" value="DNA_brk_join_enz"/>
</dbReference>
<accession>A0A4Y9SA21</accession>
<dbReference type="Proteomes" id="UP000297729">
    <property type="component" value="Unassembled WGS sequence"/>
</dbReference>
<keyword evidence="3" id="KW-0233">DNA recombination</keyword>
<gene>
    <name evidence="5" type="ORF">E4L98_17790</name>
</gene>
<proteinExistence type="inferred from homology"/>
<comment type="caution">
    <text evidence="5">The sequence shown here is derived from an EMBL/GenBank/DDBJ whole genome shotgun (WGS) entry which is preliminary data.</text>
</comment>
<keyword evidence="2" id="KW-0229">DNA integration</keyword>
<comment type="similarity">
    <text evidence="1">Belongs to the 'phage' integrase family.</text>
</comment>
<evidence type="ECO:0000259" key="4">
    <source>
        <dbReference type="Pfam" id="PF00589"/>
    </source>
</evidence>
<dbReference type="PANTHER" id="PTHR30629">
    <property type="entry name" value="PROPHAGE INTEGRASE"/>
    <property type="match status" value="1"/>
</dbReference>
<evidence type="ECO:0000313" key="5">
    <source>
        <dbReference type="EMBL" id="TFW18698.1"/>
    </source>
</evidence>
<protein>
    <recommendedName>
        <fullName evidence="4">Tyr recombinase domain-containing protein</fullName>
    </recommendedName>
</protein>